<keyword evidence="2 4" id="KW-0418">Kinase</keyword>
<dbReference type="Pfam" id="PF03702">
    <property type="entry name" value="AnmK"/>
    <property type="match status" value="1"/>
</dbReference>
<dbReference type="PANTHER" id="PTHR30605">
    <property type="entry name" value="ANHYDRO-N-ACETYLMURAMIC ACID KINASE"/>
    <property type="match status" value="1"/>
</dbReference>
<feature type="binding site" evidence="2">
    <location>
        <begin position="13"/>
        <end position="20"/>
    </location>
    <ligand>
        <name>ATP</name>
        <dbReference type="ChEBI" id="CHEBI:30616"/>
    </ligand>
</feature>
<evidence type="ECO:0000313" key="4">
    <source>
        <dbReference type="EMBL" id="MDQ7247078.1"/>
    </source>
</evidence>
<dbReference type="Proteomes" id="UP001230156">
    <property type="component" value="Unassembled WGS sequence"/>
</dbReference>
<reference evidence="5" key="1">
    <citation type="submission" date="2023-08" db="EMBL/GenBank/DDBJ databases">
        <title>Rhodospirillaceae gen. nov., a novel taxon isolated from the Yangtze River Yuezi River estuary sludge.</title>
        <authorList>
            <person name="Ruan L."/>
        </authorList>
    </citation>
    <scope>NUCLEOTIDE SEQUENCE [LARGE SCALE GENOMIC DNA]</scope>
    <source>
        <strain evidence="5">R-7</strain>
    </source>
</reference>
<sequence length="364" mass="38266">MIEPVWAIGLMSGTSGDGIDAALLKTDGERIIETGPGIGEAYDPAFRARLKAAYGQWDPPAGLERELTERHAAVVLRLVAEAGKRPVEVGLVGFHGQTILHEPERHRTRQIGDGALLAELTGLPVVNDFRSADMAAGGEGAPFAPVYHRALAAGLEKPVAMLNIGGVSNVTWIGEGDALIAFDTGPGNALIDDWAMRHTGEPVDRDGALAKSGVVDEAAVARFLENPYFERPAPKSLDRDAFKAFSLGRMKVADGAATLTAITAASIAAGVAHLPAPPKRWLVCGGGRHNPALMEALRARLGVAVDPIEAIGWDGDLIEAQAFAFMAVRSRRGLPISFPGTTGVKQPMSGGRLHQPPARTAKVG</sequence>
<gene>
    <name evidence="2" type="primary">anmK</name>
    <name evidence="4" type="ORF">Q8A70_05355</name>
</gene>
<dbReference type="Gene3D" id="3.30.420.40">
    <property type="match status" value="2"/>
</dbReference>
<keyword evidence="2" id="KW-0067">ATP-binding</keyword>
<comment type="function">
    <text evidence="2">Catalyzes the specific phosphorylation of 1,6-anhydro-N-acetylmuramic acid (anhMurNAc) with the simultaneous cleavage of the 1,6-anhydro ring, generating MurNAc-6-P. Is required for the utilization of anhMurNAc either imported from the medium or derived from its own cell wall murein, and thus plays a role in cell wall recycling.</text>
</comment>
<accession>A0ABU0YK82</accession>
<evidence type="ECO:0000256" key="2">
    <source>
        <dbReference type="HAMAP-Rule" id="MF_01270"/>
    </source>
</evidence>
<dbReference type="PANTHER" id="PTHR30605:SF0">
    <property type="entry name" value="ANHYDRO-N-ACETYLMURAMIC ACID KINASE"/>
    <property type="match status" value="1"/>
</dbReference>
<dbReference type="InterPro" id="IPR043129">
    <property type="entry name" value="ATPase_NBD"/>
</dbReference>
<keyword evidence="2 4" id="KW-0808">Transferase</keyword>
<comment type="catalytic activity">
    <reaction evidence="2">
        <text>1,6-anhydro-N-acetyl-beta-muramate + ATP + H2O = N-acetyl-D-muramate 6-phosphate + ADP + H(+)</text>
        <dbReference type="Rhea" id="RHEA:24952"/>
        <dbReference type="ChEBI" id="CHEBI:15377"/>
        <dbReference type="ChEBI" id="CHEBI:15378"/>
        <dbReference type="ChEBI" id="CHEBI:30616"/>
        <dbReference type="ChEBI" id="CHEBI:58690"/>
        <dbReference type="ChEBI" id="CHEBI:58722"/>
        <dbReference type="ChEBI" id="CHEBI:456216"/>
        <dbReference type="EC" id="2.7.1.170"/>
    </reaction>
</comment>
<evidence type="ECO:0000256" key="1">
    <source>
        <dbReference type="ARBA" id="ARBA00023277"/>
    </source>
</evidence>
<dbReference type="SUPFAM" id="SSF53067">
    <property type="entry name" value="Actin-like ATPase domain"/>
    <property type="match status" value="1"/>
</dbReference>
<dbReference type="RefSeq" id="WP_379954486.1">
    <property type="nucleotide sequence ID" value="NZ_JAUYVI010000002.1"/>
</dbReference>
<keyword evidence="2" id="KW-0547">Nucleotide-binding</keyword>
<organism evidence="4 5">
    <name type="scientific">Dongia sedimenti</name>
    <dbReference type="NCBI Taxonomy" id="3064282"/>
    <lineage>
        <taxon>Bacteria</taxon>
        <taxon>Pseudomonadati</taxon>
        <taxon>Pseudomonadota</taxon>
        <taxon>Alphaproteobacteria</taxon>
        <taxon>Rhodospirillales</taxon>
        <taxon>Dongiaceae</taxon>
        <taxon>Dongia</taxon>
    </lineage>
</organism>
<comment type="caution">
    <text evidence="4">The sequence shown here is derived from an EMBL/GenBank/DDBJ whole genome shotgun (WGS) entry which is preliminary data.</text>
</comment>
<proteinExistence type="inferred from homology"/>
<comment type="similarity">
    <text evidence="2">Belongs to the anhydro-N-acetylmuramic acid kinase family.</text>
</comment>
<evidence type="ECO:0000256" key="3">
    <source>
        <dbReference type="SAM" id="MobiDB-lite"/>
    </source>
</evidence>
<name>A0ABU0YK82_9PROT</name>
<comment type="pathway">
    <text evidence="2">Cell wall biogenesis; peptidoglycan recycling.</text>
</comment>
<dbReference type="HAMAP" id="MF_01270">
    <property type="entry name" value="AnhMurNAc_kinase"/>
    <property type="match status" value="1"/>
</dbReference>
<dbReference type="EC" id="2.7.1.170" evidence="2"/>
<feature type="region of interest" description="Disordered" evidence="3">
    <location>
        <begin position="339"/>
        <end position="364"/>
    </location>
</feature>
<dbReference type="InterPro" id="IPR005338">
    <property type="entry name" value="Anhydro_N_Ac-Mur_kinase"/>
</dbReference>
<keyword evidence="1 2" id="KW-0119">Carbohydrate metabolism</keyword>
<protein>
    <recommendedName>
        <fullName evidence="2">Anhydro-N-acetylmuramic acid kinase</fullName>
        <ecNumber evidence="2">2.7.1.170</ecNumber>
    </recommendedName>
    <alternativeName>
        <fullName evidence="2">AnhMurNAc kinase</fullName>
    </alternativeName>
</protein>
<dbReference type="NCBIfam" id="NF007141">
    <property type="entry name" value="PRK09585.1-5"/>
    <property type="match status" value="1"/>
</dbReference>
<evidence type="ECO:0000313" key="5">
    <source>
        <dbReference type="Proteomes" id="UP001230156"/>
    </source>
</evidence>
<dbReference type="EMBL" id="JAUYVI010000002">
    <property type="protein sequence ID" value="MDQ7247078.1"/>
    <property type="molecule type" value="Genomic_DNA"/>
</dbReference>
<dbReference type="GO" id="GO:0016301">
    <property type="term" value="F:kinase activity"/>
    <property type="evidence" value="ECO:0007669"/>
    <property type="project" value="UniProtKB-KW"/>
</dbReference>
<keyword evidence="5" id="KW-1185">Reference proteome</keyword>
<comment type="pathway">
    <text evidence="2">Amino-sugar metabolism; 1,6-anhydro-N-acetylmuramate degradation.</text>
</comment>